<gene>
    <name evidence="1" type="ORF">LEA_02503</name>
</gene>
<evidence type="ECO:0000313" key="1">
    <source>
        <dbReference type="EMBL" id="EKC79376.1"/>
    </source>
</evidence>
<comment type="caution">
    <text evidence="1">The sequence shown here is derived from an EMBL/GenBank/DDBJ whole genome shotgun (WGS) entry which is preliminary data.</text>
</comment>
<reference evidence="1" key="1">
    <citation type="journal article" date="2013" name="Environ. Microbiol.">
        <title>Microbiota from the distal guts of lean and obese adolescents exhibit partial functional redundancy besides clear differences in community structure.</title>
        <authorList>
            <person name="Ferrer M."/>
            <person name="Ruiz A."/>
            <person name="Lanza F."/>
            <person name="Haange S.B."/>
            <person name="Oberbach A."/>
            <person name="Till H."/>
            <person name="Bargiela R."/>
            <person name="Campoy C."/>
            <person name="Segura M.T."/>
            <person name="Richter M."/>
            <person name="von Bergen M."/>
            <person name="Seifert J."/>
            <person name="Suarez A."/>
        </authorList>
    </citation>
    <scope>NUCLEOTIDE SEQUENCE</scope>
</reference>
<protein>
    <recommendedName>
        <fullName evidence="2">Pectate lyase superfamily protein domain-containing protein</fullName>
    </recommendedName>
</protein>
<dbReference type="Gene3D" id="2.160.20.10">
    <property type="entry name" value="Single-stranded right-handed beta-helix, Pectin lyase-like"/>
    <property type="match status" value="1"/>
</dbReference>
<dbReference type="SUPFAM" id="SSF51126">
    <property type="entry name" value="Pectin lyase-like"/>
    <property type="match status" value="1"/>
</dbReference>
<organism evidence="1">
    <name type="scientific">human gut metagenome</name>
    <dbReference type="NCBI Taxonomy" id="408170"/>
    <lineage>
        <taxon>unclassified sequences</taxon>
        <taxon>metagenomes</taxon>
        <taxon>organismal metagenomes</taxon>
    </lineage>
</organism>
<dbReference type="InterPro" id="IPR012334">
    <property type="entry name" value="Pectin_lyas_fold"/>
</dbReference>
<proteinExistence type="predicted"/>
<accession>K1V626</accession>
<sequence>MKILDELGVATLWEKIKNYVSEKVFNPDDEDLVAEETTGGTSVMKLADRSYSPQNFSGKGYKILRKNIKPVSLAVTKIVVSSVPTSDGYMSFIINGVESHVDVVASTDTTTEKVAAKIVLKLTESMVEYEVSQNTSTITLTRKFGGKVSIASSFSAVNTGSSCSIIDSTKQELRNILTPTMMNHPNTIYEIRYDFDLNGENIEMQEGCALKFEGGSLANGTIDANHAILDSDPICIFKDIILSGKINTPFVYTEWFGAQGDGTTDDTKAFVSALSTFRVVKLLKKAYYISESLKIPSGCTLEGSSKGPEWNSTTNDCNTIIKTGKSGGIVLAGKFTTIKNIAFSPMYKDNAKSCITISTESEWTVQHRIEDCKIESYDIGIEFLPTMGTALNVFNSIHINSCKIGVKNVNQVIGDTSYSNQFNNCSFWNCNKSLYIGNGLYEFISCGLQIQNVSAFEFVPLCNAHFTSCHIECDSALDNNGSVIIASGAKNITFSSCEFIGHKNAEANIGWFYTDNSSNISLCNCDISYYNTDSIFPLVNKNNTELSDLNAGLINITNCLYRKSKKKTYILENIPLNLLHLIRIDNVIYQSISNITSYIIHRRFSKIPSIIGVIDPTTYEFIKYGLYDGNHYIDLDHSTGKLKIAYHNGSYPQAANLNEWTSLQSSGKVADGVLLIDGNKKLIISPTQDYNAIIWASSNKDGGTIKSNRIDAVNDNDGYSNTASINAAYNGETTAASICLKYSNGSIGAGDWWLPSFGEMLLISAYVKDINYALSLIKDSDLISENSIYWTSTEASESTAYALRPSDLYSENKGFSKSVKVPVVRAITSLI</sequence>
<name>K1V626_9ZZZZ</name>
<evidence type="ECO:0008006" key="2">
    <source>
        <dbReference type="Google" id="ProtNLM"/>
    </source>
</evidence>
<dbReference type="AlphaFoldDB" id="K1V626"/>
<dbReference type="EMBL" id="AJWY01001724">
    <property type="protein sequence ID" value="EKC79376.1"/>
    <property type="molecule type" value="Genomic_DNA"/>
</dbReference>
<dbReference type="InterPro" id="IPR011050">
    <property type="entry name" value="Pectin_lyase_fold/virulence"/>
</dbReference>